<evidence type="ECO:0000256" key="1">
    <source>
        <dbReference type="SAM" id="SignalP"/>
    </source>
</evidence>
<dbReference type="InterPro" id="IPR050490">
    <property type="entry name" value="Bact_solute-bd_prot1"/>
</dbReference>
<dbReference type="AlphaFoldDB" id="V9IRN1"/>
<protein>
    <submittedName>
        <fullName evidence="2">Family 1 extracellular solute-binding protein</fullName>
    </submittedName>
</protein>
<accession>V9IRN1</accession>
<evidence type="ECO:0000313" key="2">
    <source>
        <dbReference type="EMBL" id="AFK65432.1"/>
    </source>
</evidence>
<keyword evidence="1" id="KW-0732">Signal</keyword>
<dbReference type="PANTHER" id="PTHR43649">
    <property type="entry name" value="ARABINOSE-BINDING PROTEIN-RELATED"/>
    <property type="match status" value="1"/>
</dbReference>
<reference evidence="2" key="1">
    <citation type="submission" date="2011-07" db="EMBL/GenBank/DDBJ databases">
        <title>Some potential microbial weathering related gene sequences of Bacillus mucilaginosus.</title>
        <authorList>
            <person name="Lian B."/>
            <person name="Xiao B."/>
        </authorList>
    </citation>
    <scope>NUCLEOTIDE SEQUENCE</scope>
    <source>
        <strain evidence="2">K02</strain>
    </source>
</reference>
<name>V9IRN1_9BACL</name>
<dbReference type="EMBL" id="JN225238">
    <property type="protein sequence ID" value="AFK65432.1"/>
    <property type="molecule type" value="Genomic_DNA"/>
</dbReference>
<feature type="signal peptide" evidence="1">
    <location>
        <begin position="1"/>
        <end position="24"/>
    </location>
</feature>
<dbReference type="PROSITE" id="PS51257">
    <property type="entry name" value="PROKAR_LIPOPROTEIN"/>
    <property type="match status" value="1"/>
</dbReference>
<organism evidence="2">
    <name type="scientific">Paenibacillus mucilaginosus K02</name>
    <dbReference type="NCBI Taxonomy" id="997761"/>
    <lineage>
        <taxon>Bacteria</taxon>
        <taxon>Bacillati</taxon>
        <taxon>Bacillota</taxon>
        <taxon>Bacilli</taxon>
        <taxon>Bacillales</taxon>
        <taxon>Paenibacillaceae</taxon>
        <taxon>Paenibacillus</taxon>
    </lineage>
</organism>
<dbReference type="PANTHER" id="PTHR43649:SF11">
    <property type="entry name" value="ABC TRANSPORTER SUBSTRATE-BINDING PROTEIN YESO-RELATED"/>
    <property type="match status" value="1"/>
</dbReference>
<dbReference type="Gene3D" id="3.40.190.10">
    <property type="entry name" value="Periplasmic binding protein-like II"/>
    <property type="match status" value="2"/>
</dbReference>
<feature type="chain" id="PRO_5039593883" evidence="1">
    <location>
        <begin position="25"/>
        <end position="442"/>
    </location>
</feature>
<proteinExistence type="predicted"/>
<dbReference type="InterPro" id="IPR006059">
    <property type="entry name" value="SBP"/>
</dbReference>
<dbReference type="Pfam" id="PF01547">
    <property type="entry name" value="SBP_bac_1"/>
    <property type="match status" value="1"/>
</dbReference>
<sequence length="442" mass="48637">MWTMRKSTQKSILAVLGTTLLAGAVGCSHPAGRNAQQTEHPEDVTLKFIWWGSESRKESTLKVIELYQKEHPHIHFETESLANTGAVATQLAVQTAGQTTADIIQADYNFIYDYINRDLIEPLNAFTEDGTLNLSDMDKSYLLPGTKDDQLYAMPIGNNSTMLIYDPQLLASAGVPVPQEEYTIDKLYQTLKLLKQKIGRPDFYPLGNMIDVFYYLRARGASMYNKEGTALGYQDDRLMADYFALNKQWRDEGLLGGSSAVAGNDKNHPIVSGHAAFYSVATNAVSSLSKLAGRPLKLLPYPEVPGGQTGHFIKPSMFLALSSYSKHKKEAAAFMNFFLNSEAANDLLKGERGVPVSGKIAARLSANLDEAGKEQYRILDYLKTRSKPIDAPYPSSHVVVSKAYELALKQVTDGKLTPEQAAKQYSEQAKVYLGGAKEGAGK</sequence>
<dbReference type="SUPFAM" id="SSF53850">
    <property type="entry name" value="Periplasmic binding protein-like II"/>
    <property type="match status" value="1"/>
</dbReference>